<gene>
    <name evidence="2" type="ORF">HH214_15870</name>
</gene>
<feature type="transmembrane region" description="Helical" evidence="1">
    <location>
        <begin position="12"/>
        <end position="33"/>
    </location>
</feature>
<evidence type="ECO:0000256" key="1">
    <source>
        <dbReference type="SAM" id="Phobius"/>
    </source>
</evidence>
<keyword evidence="1" id="KW-0472">Membrane</keyword>
<feature type="transmembrane region" description="Helical" evidence="1">
    <location>
        <begin position="39"/>
        <end position="61"/>
    </location>
</feature>
<organism evidence="2 3">
    <name type="scientific">Mucilaginibacter robiniae</name>
    <dbReference type="NCBI Taxonomy" id="2728022"/>
    <lineage>
        <taxon>Bacteria</taxon>
        <taxon>Pseudomonadati</taxon>
        <taxon>Bacteroidota</taxon>
        <taxon>Sphingobacteriia</taxon>
        <taxon>Sphingobacteriales</taxon>
        <taxon>Sphingobacteriaceae</taxon>
        <taxon>Mucilaginibacter</taxon>
    </lineage>
</organism>
<dbReference type="KEGG" id="mrob:HH214_15870"/>
<evidence type="ECO:0000313" key="3">
    <source>
        <dbReference type="Proteomes" id="UP000503278"/>
    </source>
</evidence>
<dbReference type="AlphaFoldDB" id="A0A7L5E1H4"/>
<sequence length="71" mass="7826">MDFTGNEAQHFTLTLLILGIVYVGVCFAIAWVWGRKRKVGFLLSLVFSLMLTPLIGVVLTLSSKATNKNIV</sequence>
<proteinExistence type="predicted"/>
<reference evidence="2 3" key="1">
    <citation type="submission" date="2020-04" db="EMBL/GenBank/DDBJ databases">
        <title>Genome sequencing of novel species.</title>
        <authorList>
            <person name="Heo J."/>
            <person name="Kim S.-J."/>
            <person name="Kim J.-S."/>
            <person name="Hong S.-B."/>
            <person name="Kwon S.-W."/>
        </authorList>
    </citation>
    <scope>NUCLEOTIDE SEQUENCE [LARGE SCALE GENOMIC DNA]</scope>
    <source>
        <strain evidence="2 3">F39-2</strain>
    </source>
</reference>
<protein>
    <submittedName>
        <fullName evidence="2">Uncharacterized protein</fullName>
    </submittedName>
</protein>
<dbReference type="Proteomes" id="UP000503278">
    <property type="component" value="Chromosome"/>
</dbReference>
<keyword evidence="1" id="KW-1133">Transmembrane helix</keyword>
<keyword evidence="1" id="KW-0812">Transmembrane</keyword>
<accession>A0A7L5E1H4</accession>
<dbReference type="RefSeq" id="WP_169609244.1">
    <property type="nucleotide sequence ID" value="NZ_CP051682.1"/>
</dbReference>
<dbReference type="EMBL" id="CP051682">
    <property type="protein sequence ID" value="QJD97240.1"/>
    <property type="molecule type" value="Genomic_DNA"/>
</dbReference>
<keyword evidence="3" id="KW-1185">Reference proteome</keyword>
<evidence type="ECO:0000313" key="2">
    <source>
        <dbReference type="EMBL" id="QJD97240.1"/>
    </source>
</evidence>
<name>A0A7L5E1H4_9SPHI</name>